<keyword evidence="3" id="KW-1185">Reference proteome</keyword>
<sequence>MSDSSLSLATFSEDVTRAVCGIIASIEQFDTDLVDMALENIDRLIPVGSRLSDQLKELRLLLEDYPTDKLPAVDCTSLLKRLTDGLFLLETDITSLASFDFNPLEALATLQDTSALLAAIAGAHTVSVPQDSQGLGLAQMVTYHLMLTHNAKVHELFVMAGKVIAYQDSIIEYTATLSGVETPDIEESRKVAEECHSLLRVLKVLAPKQTAALKLVEEYCLLPVVTREEIEETEYESEVKKLESRNPKTSADAKRAATNTHSQLQRKVCELKRFAATRERLAAQMQAYLVFPEVADALGVEVVPFEEGVKEGVPQALPGPDTLLTLENTL</sequence>
<proteinExistence type="predicted"/>
<dbReference type="AlphaFoldDB" id="A0A9K3D2B5"/>
<accession>A0A9K3D2B5</accession>
<dbReference type="Proteomes" id="UP000265618">
    <property type="component" value="Unassembled WGS sequence"/>
</dbReference>
<name>A0A9K3D2B5_9EUKA</name>
<reference evidence="2 3" key="1">
    <citation type="journal article" date="2018" name="PLoS ONE">
        <title>The draft genome of Kipferlia bialata reveals reductive genome evolution in fornicate parasites.</title>
        <authorList>
            <person name="Tanifuji G."/>
            <person name="Takabayashi S."/>
            <person name="Kume K."/>
            <person name="Takagi M."/>
            <person name="Nakayama T."/>
            <person name="Kamikawa R."/>
            <person name="Inagaki Y."/>
            <person name="Hashimoto T."/>
        </authorList>
    </citation>
    <scope>NUCLEOTIDE SEQUENCE [LARGE SCALE GENOMIC DNA]</scope>
    <source>
        <strain evidence="2">NY0173</strain>
    </source>
</reference>
<gene>
    <name evidence="2" type="ORF">KIPB_008400</name>
</gene>
<feature type="compositionally biased region" description="Basic and acidic residues" evidence="1">
    <location>
        <begin position="237"/>
        <end position="255"/>
    </location>
</feature>
<protein>
    <submittedName>
        <fullName evidence="2">Uncharacterized protein</fullName>
    </submittedName>
</protein>
<evidence type="ECO:0000256" key="1">
    <source>
        <dbReference type="SAM" id="MobiDB-lite"/>
    </source>
</evidence>
<evidence type="ECO:0000313" key="3">
    <source>
        <dbReference type="Proteomes" id="UP000265618"/>
    </source>
</evidence>
<organism evidence="2 3">
    <name type="scientific">Kipferlia bialata</name>
    <dbReference type="NCBI Taxonomy" id="797122"/>
    <lineage>
        <taxon>Eukaryota</taxon>
        <taxon>Metamonada</taxon>
        <taxon>Carpediemonas-like organisms</taxon>
        <taxon>Kipferlia</taxon>
    </lineage>
</organism>
<comment type="caution">
    <text evidence="2">The sequence shown here is derived from an EMBL/GenBank/DDBJ whole genome shotgun (WGS) entry which is preliminary data.</text>
</comment>
<evidence type="ECO:0000313" key="2">
    <source>
        <dbReference type="EMBL" id="GIQ86528.1"/>
    </source>
</evidence>
<feature type="region of interest" description="Disordered" evidence="1">
    <location>
        <begin position="233"/>
        <end position="259"/>
    </location>
</feature>
<dbReference type="EMBL" id="BDIP01002591">
    <property type="protein sequence ID" value="GIQ86528.1"/>
    <property type="molecule type" value="Genomic_DNA"/>
</dbReference>